<accession>A0A5B0L1M1</accession>
<comment type="caution">
    <text evidence="1">The sequence shown here is derived from an EMBL/GenBank/DDBJ whole genome shotgun (WGS) entry which is preliminary data.</text>
</comment>
<name>A0A5B0L1M1_9PROT</name>
<dbReference type="RefSeq" id="WP_149648831.1">
    <property type="nucleotide sequence ID" value="NZ_VEWN01000002.1"/>
</dbReference>
<gene>
    <name evidence="1" type="ORF">FH063_001312</name>
</gene>
<evidence type="ECO:0000313" key="2">
    <source>
        <dbReference type="Proteomes" id="UP000325333"/>
    </source>
</evidence>
<dbReference type="Proteomes" id="UP000325333">
    <property type="component" value="Unassembled WGS sequence"/>
</dbReference>
<sequence>MIYAELIQAMNAGRRDPGGCTPPVVDAVRAGGEETRLTVNAILGWEIRHSRRAGPGDEPSVMEARATLVASMEEARKAG</sequence>
<reference evidence="1 2" key="1">
    <citation type="submission" date="2019-07" db="EMBL/GenBank/DDBJ databases">
        <title>Genome sequencing of the stress-tolerant strain Azospirillum brasilense Az19.</title>
        <authorList>
            <person name="Maroniche G.A."/>
            <person name="Garcia J.E."/>
            <person name="Pagnussat L."/>
            <person name="Amenta M."/>
            <person name="Creus C.M."/>
        </authorList>
    </citation>
    <scope>NUCLEOTIDE SEQUENCE [LARGE SCALE GENOMIC DNA]</scope>
    <source>
        <strain evidence="1 2">Az19</strain>
    </source>
</reference>
<protein>
    <submittedName>
        <fullName evidence="1">Uncharacterized protein</fullName>
    </submittedName>
</protein>
<proteinExistence type="predicted"/>
<dbReference type="AlphaFoldDB" id="A0A5B0L1M1"/>
<organism evidence="1 2">
    <name type="scientific">Azospirillum argentinense</name>
    <dbReference type="NCBI Taxonomy" id="2970906"/>
    <lineage>
        <taxon>Bacteria</taxon>
        <taxon>Pseudomonadati</taxon>
        <taxon>Pseudomonadota</taxon>
        <taxon>Alphaproteobacteria</taxon>
        <taxon>Rhodospirillales</taxon>
        <taxon>Azospirillaceae</taxon>
        <taxon>Azospirillum</taxon>
    </lineage>
</organism>
<dbReference type="EMBL" id="VEWN01000002">
    <property type="protein sequence ID" value="KAA1057144.1"/>
    <property type="molecule type" value="Genomic_DNA"/>
</dbReference>
<evidence type="ECO:0000313" key="1">
    <source>
        <dbReference type="EMBL" id="KAA1057144.1"/>
    </source>
</evidence>